<gene>
    <name evidence="1" type="ORF">FNV43_RR02060</name>
</gene>
<dbReference type="EMBL" id="VOIH02000001">
    <property type="protein sequence ID" value="KAF3457403.1"/>
    <property type="molecule type" value="Genomic_DNA"/>
</dbReference>
<comment type="caution">
    <text evidence="1">The sequence shown here is derived from an EMBL/GenBank/DDBJ whole genome shotgun (WGS) entry which is preliminary data.</text>
</comment>
<keyword evidence="2" id="KW-1185">Reference proteome</keyword>
<reference evidence="1" key="1">
    <citation type="submission" date="2020-03" db="EMBL/GenBank/DDBJ databases">
        <title>A high-quality chromosome-level genome assembly of a woody plant with both climbing and erect habits, Rhamnella rubrinervis.</title>
        <authorList>
            <person name="Lu Z."/>
            <person name="Yang Y."/>
            <person name="Zhu X."/>
            <person name="Sun Y."/>
        </authorList>
    </citation>
    <scope>NUCLEOTIDE SEQUENCE</scope>
    <source>
        <strain evidence="1">BYM</strain>
        <tissue evidence="1">Leaf</tissue>
    </source>
</reference>
<organism evidence="1 2">
    <name type="scientific">Rhamnella rubrinervis</name>
    <dbReference type="NCBI Taxonomy" id="2594499"/>
    <lineage>
        <taxon>Eukaryota</taxon>
        <taxon>Viridiplantae</taxon>
        <taxon>Streptophyta</taxon>
        <taxon>Embryophyta</taxon>
        <taxon>Tracheophyta</taxon>
        <taxon>Spermatophyta</taxon>
        <taxon>Magnoliopsida</taxon>
        <taxon>eudicotyledons</taxon>
        <taxon>Gunneridae</taxon>
        <taxon>Pentapetalae</taxon>
        <taxon>rosids</taxon>
        <taxon>fabids</taxon>
        <taxon>Rosales</taxon>
        <taxon>Rhamnaceae</taxon>
        <taxon>rhamnoid group</taxon>
        <taxon>Rhamneae</taxon>
        <taxon>Rhamnella</taxon>
    </lineage>
</organism>
<proteinExistence type="predicted"/>
<sequence length="209" mass="24540">MHDVTEDLAMGDEGGVPNLNMNMIDDDSEVQYVTPSKTVQCELCNKKQSEFLKSPFVVTTDTREILKNTLPYPPEHFNPKRDFFEELSTNFWTYFTSDTDPLIDMIICDVNKEFLNILLNKGYWLNEKHVNMIKMLMRHRMIKYPTLFSSRTAIIDAYFWGVLEGRWPEFSKFRKDNPKQSFPFDNTLLDYIMCIHTSHMAKIGNIVTI</sequence>
<evidence type="ECO:0000313" key="2">
    <source>
        <dbReference type="Proteomes" id="UP000796880"/>
    </source>
</evidence>
<evidence type="ECO:0000313" key="1">
    <source>
        <dbReference type="EMBL" id="KAF3457403.1"/>
    </source>
</evidence>
<protein>
    <submittedName>
        <fullName evidence="1">Uncharacterized protein</fullName>
    </submittedName>
</protein>
<dbReference type="Proteomes" id="UP000796880">
    <property type="component" value="Unassembled WGS sequence"/>
</dbReference>
<dbReference type="AlphaFoldDB" id="A0A8K0MTI4"/>
<name>A0A8K0MTI4_9ROSA</name>
<accession>A0A8K0MTI4</accession>